<sequence length="233" mass="25589">MAVDGTDTQCASCARADRGRQLARDAVVDVGRTYALYLAWFGSGLLKVGLTAAERGRDRLLEQGAITYTLLATGPYTTVRRAEHVISRAELARERISGNLKIRAWWELPPRAEREEAIRTAYDRLHSRLQWPEGLALTACAPVDQVDDFALAMPPDDFGLVTKVQAAAELVGEVTSLVGRYVLLDSLSGPMLVDMRRIAGWLVGHSQGTEPTGLEITRWTRPGDGQDDQPALF</sequence>
<dbReference type="AlphaFoldDB" id="A0A939T3R7"/>
<protein>
    <submittedName>
        <fullName evidence="2">DUF2797 domain-containing protein</fullName>
    </submittedName>
</protein>
<keyword evidence="3" id="KW-1185">Reference proteome</keyword>
<dbReference type="RefSeq" id="WP_208254716.1">
    <property type="nucleotide sequence ID" value="NZ_JAGEOJ010000003.1"/>
</dbReference>
<gene>
    <name evidence="2" type="ORF">J4573_08445</name>
</gene>
<proteinExistence type="predicted"/>
<evidence type="ECO:0000256" key="1">
    <source>
        <dbReference type="SAM" id="MobiDB-lite"/>
    </source>
</evidence>
<feature type="region of interest" description="Disordered" evidence="1">
    <location>
        <begin position="212"/>
        <end position="233"/>
    </location>
</feature>
<dbReference type="EMBL" id="JAGEOJ010000003">
    <property type="protein sequence ID" value="MBO2447114.1"/>
    <property type="molecule type" value="Genomic_DNA"/>
</dbReference>
<reference evidence="2" key="1">
    <citation type="submission" date="2021-03" db="EMBL/GenBank/DDBJ databases">
        <authorList>
            <person name="Kanchanasin P."/>
            <person name="Saeng-In P."/>
            <person name="Phongsopitanun W."/>
            <person name="Yuki M."/>
            <person name="Kudo T."/>
            <person name="Ohkuma M."/>
            <person name="Tanasupawat S."/>
        </authorList>
    </citation>
    <scope>NUCLEOTIDE SEQUENCE</scope>
    <source>
        <strain evidence="2">GKU 128</strain>
    </source>
</reference>
<name>A0A939T3R7_9ACTN</name>
<dbReference type="Proteomes" id="UP000669179">
    <property type="component" value="Unassembled WGS sequence"/>
</dbReference>
<comment type="caution">
    <text evidence="2">The sequence shown here is derived from an EMBL/GenBank/DDBJ whole genome shotgun (WGS) entry which is preliminary data.</text>
</comment>
<dbReference type="Pfam" id="PF10977">
    <property type="entry name" value="DUF2797"/>
    <property type="match status" value="1"/>
</dbReference>
<organism evidence="2 3">
    <name type="scientific">Actinomadura barringtoniae</name>
    <dbReference type="NCBI Taxonomy" id="1427535"/>
    <lineage>
        <taxon>Bacteria</taxon>
        <taxon>Bacillati</taxon>
        <taxon>Actinomycetota</taxon>
        <taxon>Actinomycetes</taxon>
        <taxon>Streptosporangiales</taxon>
        <taxon>Thermomonosporaceae</taxon>
        <taxon>Actinomadura</taxon>
    </lineage>
</organism>
<evidence type="ECO:0000313" key="3">
    <source>
        <dbReference type="Proteomes" id="UP000669179"/>
    </source>
</evidence>
<accession>A0A939T3R7</accession>
<dbReference type="InterPro" id="IPR021246">
    <property type="entry name" value="DUF2797"/>
</dbReference>
<evidence type="ECO:0000313" key="2">
    <source>
        <dbReference type="EMBL" id="MBO2447114.1"/>
    </source>
</evidence>